<accession>A0ABV5F7L7</accession>
<dbReference type="RefSeq" id="WP_379859549.1">
    <property type="nucleotide sequence ID" value="NZ_JBHMFC010000005.1"/>
</dbReference>
<sequence length="68" mass="7603">MKFKTLIVLLFVIIIVIFSLQNTEVTDVNLLFWTLSMSRVLVILGSFALGLIVGILISITRKTSAIKH</sequence>
<feature type="domain" description="Lipopolysaccharide assembly protein A" evidence="6">
    <location>
        <begin position="21"/>
        <end position="61"/>
    </location>
</feature>
<dbReference type="Proteomes" id="UP001589585">
    <property type="component" value="Unassembled WGS sequence"/>
</dbReference>
<comment type="caution">
    <text evidence="7">The sequence shown here is derived from an EMBL/GenBank/DDBJ whole genome shotgun (WGS) entry which is preliminary data.</text>
</comment>
<keyword evidence="3 5" id="KW-1133">Transmembrane helix</keyword>
<evidence type="ECO:0000313" key="7">
    <source>
        <dbReference type="EMBL" id="MFB9055364.1"/>
    </source>
</evidence>
<keyword evidence="8" id="KW-1185">Reference proteome</keyword>
<keyword evidence="2 5" id="KW-0812">Transmembrane</keyword>
<dbReference type="Pfam" id="PF06305">
    <property type="entry name" value="LapA_dom"/>
    <property type="match status" value="1"/>
</dbReference>
<reference evidence="7 8" key="1">
    <citation type="submission" date="2024-09" db="EMBL/GenBank/DDBJ databases">
        <authorList>
            <person name="Sun Q."/>
            <person name="Mori K."/>
        </authorList>
    </citation>
    <scope>NUCLEOTIDE SEQUENCE [LARGE SCALE GENOMIC DNA]</scope>
    <source>
        <strain evidence="7 8">CECT 8622</strain>
    </source>
</reference>
<gene>
    <name evidence="7" type="ORF">ACFFU9_01300</name>
</gene>
<organism evidence="7 8">
    <name type="scientific">Mariniflexile ostreae</name>
    <dbReference type="NCBI Taxonomy" id="1520892"/>
    <lineage>
        <taxon>Bacteria</taxon>
        <taxon>Pseudomonadati</taxon>
        <taxon>Bacteroidota</taxon>
        <taxon>Flavobacteriia</taxon>
        <taxon>Flavobacteriales</taxon>
        <taxon>Flavobacteriaceae</taxon>
        <taxon>Mariniflexile</taxon>
    </lineage>
</organism>
<keyword evidence="4 5" id="KW-0472">Membrane</keyword>
<evidence type="ECO:0000259" key="6">
    <source>
        <dbReference type="Pfam" id="PF06305"/>
    </source>
</evidence>
<evidence type="ECO:0000256" key="2">
    <source>
        <dbReference type="ARBA" id="ARBA00022692"/>
    </source>
</evidence>
<dbReference type="EMBL" id="JBHMFC010000005">
    <property type="protein sequence ID" value="MFB9055364.1"/>
    <property type="molecule type" value="Genomic_DNA"/>
</dbReference>
<dbReference type="InterPro" id="IPR010445">
    <property type="entry name" value="LapA_dom"/>
</dbReference>
<feature type="transmembrane region" description="Helical" evidence="5">
    <location>
        <begin position="39"/>
        <end position="59"/>
    </location>
</feature>
<evidence type="ECO:0000313" key="8">
    <source>
        <dbReference type="Proteomes" id="UP001589585"/>
    </source>
</evidence>
<keyword evidence="1" id="KW-1003">Cell membrane</keyword>
<evidence type="ECO:0000256" key="4">
    <source>
        <dbReference type="ARBA" id="ARBA00023136"/>
    </source>
</evidence>
<protein>
    <submittedName>
        <fullName evidence="7">Lipopolysaccharide assembly protein LapA domain-containing protein</fullName>
    </submittedName>
</protein>
<proteinExistence type="predicted"/>
<evidence type="ECO:0000256" key="5">
    <source>
        <dbReference type="SAM" id="Phobius"/>
    </source>
</evidence>
<name>A0ABV5F7L7_9FLAO</name>
<evidence type="ECO:0000256" key="3">
    <source>
        <dbReference type="ARBA" id="ARBA00022989"/>
    </source>
</evidence>
<evidence type="ECO:0000256" key="1">
    <source>
        <dbReference type="ARBA" id="ARBA00022475"/>
    </source>
</evidence>